<feature type="region of interest" description="Disordered" evidence="2">
    <location>
        <begin position="325"/>
        <end position="359"/>
    </location>
</feature>
<evidence type="ECO:0000259" key="3">
    <source>
        <dbReference type="Pfam" id="PF02114"/>
    </source>
</evidence>
<keyword evidence="5" id="KW-1185">Reference proteome</keyword>
<dbReference type="EMBL" id="JAFCIX010000576">
    <property type="protein sequence ID" value="KAH6586076.1"/>
    <property type="molecule type" value="Genomic_DNA"/>
</dbReference>
<reference evidence="4 5" key="1">
    <citation type="submission" date="2021-02" db="EMBL/GenBank/DDBJ databases">
        <title>Variation within the Batrachochytrium salamandrivorans European outbreak.</title>
        <authorList>
            <person name="Kelly M."/>
            <person name="Pasmans F."/>
            <person name="Shea T.P."/>
            <person name="Munoz J.F."/>
            <person name="Carranza S."/>
            <person name="Cuomo C.A."/>
            <person name="Martel A."/>
        </authorList>
    </citation>
    <scope>NUCLEOTIDE SEQUENCE [LARGE SCALE GENOMIC DNA]</scope>
    <source>
        <strain evidence="4 5">AMFP18/2</strain>
    </source>
</reference>
<dbReference type="InterPro" id="IPR036249">
    <property type="entry name" value="Thioredoxin-like_sf"/>
</dbReference>
<dbReference type="Pfam" id="PF02114">
    <property type="entry name" value="Phosducin"/>
    <property type="match status" value="1"/>
</dbReference>
<accession>A0ABQ8ESW2</accession>
<organism evidence="4 5">
    <name type="scientific">Batrachochytrium salamandrivorans</name>
    <dbReference type="NCBI Taxonomy" id="1357716"/>
    <lineage>
        <taxon>Eukaryota</taxon>
        <taxon>Fungi</taxon>
        <taxon>Fungi incertae sedis</taxon>
        <taxon>Chytridiomycota</taxon>
        <taxon>Chytridiomycota incertae sedis</taxon>
        <taxon>Chytridiomycetes</taxon>
        <taxon>Rhizophydiales</taxon>
        <taxon>Rhizophydiales incertae sedis</taxon>
        <taxon>Batrachochytrium</taxon>
    </lineage>
</organism>
<dbReference type="SUPFAM" id="SSF52833">
    <property type="entry name" value="Thioredoxin-like"/>
    <property type="match status" value="1"/>
</dbReference>
<evidence type="ECO:0000256" key="1">
    <source>
        <dbReference type="ARBA" id="ARBA00009686"/>
    </source>
</evidence>
<dbReference type="Proteomes" id="UP001648503">
    <property type="component" value="Unassembled WGS sequence"/>
</dbReference>
<protein>
    <recommendedName>
        <fullName evidence="3">Phosducin domain-containing protein</fullName>
    </recommendedName>
</protein>
<feature type="region of interest" description="Disordered" evidence="2">
    <location>
        <begin position="11"/>
        <end position="65"/>
    </location>
</feature>
<proteinExistence type="inferred from homology"/>
<dbReference type="InterPro" id="IPR024253">
    <property type="entry name" value="Phosducin_thioredoxin-like_dom"/>
</dbReference>
<sequence length="359" mass="39419">MNDLDEAIIRAIKQGTGPGEPDGEPLRMGSDVDSDENASDEDSQGGVAASSMNTPVDPDMARLLEDSALRQQLGVGGSFTGPKGVVNDYKFHKRQELARVASRQQTNVKKWSDRALSSGWLQRQIRSERGGASQATADTASSYRSTAQNSDEISDEDLDELEFDDTYIKEYRSRRILELQAQSVRPRFCSVQDLQLDDYVDAIDNEDPSVTVAIHLYKSTHEPCRRVNTFLDRLAIAYPTIKFAKIISTVADAAFDDVALPALLIYEAGSLTHTLLRITDDVPGWAGTGRISFESFESYLWDMGVLKESESSLARSLCKLAMKGELHQDDNGSQSNRNSGIRGPLPPSQFGAAGESDDD</sequence>
<feature type="domain" description="Phosducin" evidence="3">
    <location>
        <begin position="77"/>
        <end position="315"/>
    </location>
</feature>
<comment type="similarity">
    <text evidence="1">Belongs to the phosducin family.</text>
</comment>
<evidence type="ECO:0000256" key="2">
    <source>
        <dbReference type="SAM" id="MobiDB-lite"/>
    </source>
</evidence>
<dbReference type="Gene3D" id="3.40.30.10">
    <property type="entry name" value="Glutaredoxin"/>
    <property type="match status" value="1"/>
</dbReference>
<name>A0ABQ8ESW2_9FUNG</name>
<feature type="compositionally biased region" description="Polar residues" evidence="2">
    <location>
        <begin position="133"/>
        <end position="149"/>
    </location>
</feature>
<feature type="region of interest" description="Disordered" evidence="2">
    <location>
        <begin position="125"/>
        <end position="155"/>
    </location>
</feature>
<comment type="caution">
    <text evidence="4">The sequence shown here is derived from an EMBL/GenBank/DDBJ whole genome shotgun (WGS) entry which is preliminary data.</text>
</comment>
<evidence type="ECO:0000313" key="4">
    <source>
        <dbReference type="EMBL" id="KAH6586076.1"/>
    </source>
</evidence>
<dbReference type="PANTHER" id="PTHR46052">
    <property type="entry name" value="PHOSDUCIN-LIKE PROTEIN"/>
    <property type="match status" value="1"/>
</dbReference>
<evidence type="ECO:0000313" key="5">
    <source>
        <dbReference type="Proteomes" id="UP001648503"/>
    </source>
</evidence>
<dbReference type="InterPro" id="IPR051499">
    <property type="entry name" value="Phosducin-like_reg"/>
</dbReference>
<gene>
    <name evidence="4" type="ORF">BASA50_000781</name>
</gene>
<dbReference type="PANTHER" id="PTHR46052:SF1">
    <property type="entry name" value="PHOSDUCIN-LIKE PROTEIN"/>
    <property type="match status" value="1"/>
</dbReference>
<feature type="compositionally biased region" description="Acidic residues" evidence="2">
    <location>
        <begin position="32"/>
        <end position="43"/>
    </location>
</feature>